<dbReference type="PROSITE" id="PS51387">
    <property type="entry name" value="FAD_PCMH"/>
    <property type="match status" value="1"/>
</dbReference>
<dbReference type="EC" id="1.-.-.-" evidence="7"/>
<dbReference type="InterPro" id="IPR012951">
    <property type="entry name" value="BBE"/>
</dbReference>
<dbReference type="PANTHER" id="PTHR42973">
    <property type="entry name" value="BINDING OXIDOREDUCTASE, PUTATIVE (AFU_ORTHOLOGUE AFUA_1G17690)-RELATED"/>
    <property type="match status" value="1"/>
</dbReference>
<dbReference type="InterPro" id="IPR006093">
    <property type="entry name" value="Oxy_OxRdtase_FAD_BS"/>
</dbReference>
<proteinExistence type="inferred from homology"/>
<dbReference type="GO" id="GO:0016491">
    <property type="term" value="F:oxidoreductase activity"/>
    <property type="evidence" value="ECO:0007669"/>
    <property type="project" value="UniProtKB-KW"/>
</dbReference>
<dbReference type="Pfam" id="PF08031">
    <property type="entry name" value="BBE"/>
    <property type="match status" value="1"/>
</dbReference>
<comment type="cofactor">
    <cofactor evidence="1">
        <name>FAD</name>
        <dbReference type="ChEBI" id="CHEBI:57692"/>
    </cofactor>
</comment>
<dbReference type="EMBL" id="JAVREJ010000011">
    <property type="protein sequence ID" value="MDT0351110.1"/>
    <property type="molecule type" value="Genomic_DNA"/>
</dbReference>
<dbReference type="Gene3D" id="3.30.43.10">
    <property type="entry name" value="Uridine Diphospho-n-acetylenolpyruvylglucosamine Reductase, domain 2"/>
    <property type="match status" value="1"/>
</dbReference>
<feature type="domain" description="FAD-binding PCMH-type" evidence="6">
    <location>
        <begin position="30"/>
        <end position="200"/>
    </location>
</feature>
<evidence type="ECO:0000313" key="8">
    <source>
        <dbReference type="Proteomes" id="UP001183202"/>
    </source>
</evidence>
<keyword evidence="5 7" id="KW-0560">Oxidoreductase</keyword>
<organism evidence="7 8">
    <name type="scientific">Pseudonocardia charpentierae</name>
    <dbReference type="NCBI Taxonomy" id="3075545"/>
    <lineage>
        <taxon>Bacteria</taxon>
        <taxon>Bacillati</taxon>
        <taxon>Actinomycetota</taxon>
        <taxon>Actinomycetes</taxon>
        <taxon>Pseudonocardiales</taxon>
        <taxon>Pseudonocardiaceae</taxon>
        <taxon>Pseudonocardia</taxon>
    </lineage>
</organism>
<evidence type="ECO:0000259" key="6">
    <source>
        <dbReference type="PROSITE" id="PS51387"/>
    </source>
</evidence>
<sequence length="442" mass="46707">MAAPTDITADVIRPDDPGYDDARAVFNAMIDRRPLAIVRCRDARDVAAGIRYARDHDLVLSVRGGGHGVAGNAVCDGGIMLDLSSMKNVTVDPAQRTAHAGPGLLLGELDAATQRFGLATPLGVMSGTGIAGLTLGGGLGWCNSRYGLTCDNLIGAEVVTADGDIVHVGPDEHPDLLWGLRGGGGNLAVVTSFIYRLHPVSSVLAGALTHPWVAARDVLRHHHAFMASAPDELASAVSLGLDAAGAPAVTIIVCWSGDPAEGERVLRPLRSFGPPIGDSIGVLPYLDWQRTPDPGFPRGRLHYWKSGYLRHLTDAALDALLAIVPTIPTPAVGIGLQGLRGAAARVPVDATAFPHRAEQYDLLILAQWSDPARTDEHVGWTRAAFDALRPHLEDAVYVNNLGTEGPGRVRSAYGPNHARLAALKHTYDPANVFRLNQNVPPG</sequence>
<evidence type="ECO:0000256" key="5">
    <source>
        <dbReference type="ARBA" id="ARBA00023002"/>
    </source>
</evidence>
<comment type="caution">
    <text evidence="7">The sequence shown here is derived from an EMBL/GenBank/DDBJ whole genome shotgun (WGS) entry which is preliminary data.</text>
</comment>
<protein>
    <submittedName>
        <fullName evidence="7">FAD-binding oxidoreductase</fullName>
        <ecNumber evidence="7">1.-.-.-</ecNumber>
    </submittedName>
</protein>
<evidence type="ECO:0000256" key="1">
    <source>
        <dbReference type="ARBA" id="ARBA00001974"/>
    </source>
</evidence>
<dbReference type="RefSeq" id="WP_311557262.1">
    <property type="nucleotide sequence ID" value="NZ_JAVREJ010000011.1"/>
</dbReference>
<accession>A0ABU2NAY4</accession>
<dbReference type="Gene3D" id="3.40.462.20">
    <property type="match status" value="1"/>
</dbReference>
<dbReference type="Pfam" id="PF01565">
    <property type="entry name" value="FAD_binding_4"/>
    <property type="match status" value="1"/>
</dbReference>
<keyword evidence="3" id="KW-0285">Flavoprotein</keyword>
<evidence type="ECO:0000256" key="3">
    <source>
        <dbReference type="ARBA" id="ARBA00022630"/>
    </source>
</evidence>
<dbReference type="InterPro" id="IPR016169">
    <property type="entry name" value="FAD-bd_PCMH_sub2"/>
</dbReference>
<dbReference type="SUPFAM" id="SSF56176">
    <property type="entry name" value="FAD-binding/transporter-associated domain-like"/>
    <property type="match status" value="1"/>
</dbReference>
<dbReference type="PROSITE" id="PS00862">
    <property type="entry name" value="OX2_COVAL_FAD"/>
    <property type="match status" value="1"/>
</dbReference>
<dbReference type="InterPro" id="IPR050416">
    <property type="entry name" value="FAD-linked_Oxidoreductase"/>
</dbReference>
<dbReference type="InterPro" id="IPR016166">
    <property type="entry name" value="FAD-bd_PCMH"/>
</dbReference>
<keyword evidence="8" id="KW-1185">Reference proteome</keyword>
<reference evidence="8" key="1">
    <citation type="submission" date="2023-07" db="EMBL/GenBank/DDBJ databases">
        <title>30 novel species of actinomycetes from the DSMZ collection.</title>
        <authorList>
            <person name="Nouioui I."/>
        </authorList>
    </citation>
    <scope>NUCLEOTIDE SEQUENCE [LARGE SCALE GENOMIC DNA]</scope>
    <source>
        <strain evidence="8">DSM 45834</strain>
    </source>
</reference>
<comment type="similarity">
    <text evidence="2">Belongs to the oxygen-dependent FAD-linked oxidoreductase family.</text>
</comment>
<evidence type="ECO:0000256" key="2">
    <source>
        <dbReference type="ARBA" id="ARBA00005466"/>
    </source>
</evidence>
<dbReference type="PANTHER" id="PTHR42973:SF39">
    <property type="entry name" value="FAD-BINDING PCMH-TYPE DOMAIN-CONTAINING PROTEIN"/>
    <property type="match status" value="1"/>
</dbReference>
<gene>
    <name evidence="7" type="ORF">RM445_16390</name>
</gene>
<evidence type="ECO:0000313" key="7">
    <source>
        <dbReference type="EMBL" id="MDT0351110.1"/>
    </source>
</evidence>
<keyword evidence="4" id="KW-0274">FAD</keyword>
<dbReference type="InterPro" id="IPR006094">
    <property type="entry name" value="Oxid_FAD_bind_N"/>
</dbReference>
<evidence type="ECO:0000256" key="4">
    <source>
        <dbReference type="ARBA" id="ARBA00022827"/>
    </source>
</evidence>
<dbReference type="Proteomes" id="UP001183202">
    <property type="component" value="Unassembled WGS sequence"/>
</dbReference>
<dbReference type="Gene3D" id="3.30.465.10">
    <property type="match status" value="1"/>
</dbReference>
<dbReference type="InterPro" id="IPR036318">
    <property type="entry name" value="FAD-bd_PCMH-like_sf"/>
</dbReference>
<dbReference type="InterPro" id="IPR016167">
    <property type="entry name" value="FAD-bd_PCMH_sub1"/>
</dbReference>
<name>A0ABU2NAY4_9PSEU</name>